<comment type="caution">
    <text evidence="5">The sequence shown here is derived from an EMBL/GenBank/DDBJ whole genome shotgun (WGS) entry which is preliminary data.</text>
</comment>
<feature type="domain" description="FLYWCH-type" evidence="4">
    <location>
        <begin position="143"/>
        <end position="201"/>
    </location>
</feature>
<gene>
    <name evidence="5" type="ORF">APLA_LOCUS6058</name>
</gene>
<reference evidence="5 6" key="1">
    <citation type="submission" date="2020-04" db="EMBL/GenBank/DDBJ databases">
        <authorList>
            <person name="Wallbank WR R."/>
            <person name="Pardo Diaz C."/>
            <person name="Kozak K."/>
            <person name="Martin S."/>
            <person name="Jiggins C."/>
            <person name="Moest M."/>
            <person name="Warren A I."/>
            <person name="Byers J.R.P. K."/>
            <person name="Montejo-Kovacevich G."/>
            <person name="Yen C E."/>
        </authorList>
    </citation>
    <scope>NUCLEOTIDE SEQUENCE [LARGE SCALE GENOMIC DNA]</scope>
</reference>
<dbReference type="Pfam" id="PF04500">
    <property type="entry name" value="FLYWCH"/>
    <property type="match status" value="2"/>
</dbReference>
<sequence>MARHLRCGKDTLMARLYTRLRPELNSNTAVLKDNSSHDADSEYEYFLIDKKDLHQSSDDDEDEGSEKEDNLIRVVTFARSQRGGILLVFKSYSYSLQSNKNDIAKWRCTMVQPGTAKRCTAKLFTSKQYEVLDYSAVLIPSGKGKHPLLLYKTHTFAFKVRSSSGVLWHCSRRTRTGCKAFVRTLPDQMDKIISAYEMHCHNPRQVKWAAI</sequence>
<dbReference type="GO" id="GO:0008270">
    <property type="term" value="F:zinc ion binding"/>
    <property type="evidence" value="ECO:0007669"/>
    <property type="project" value="UniProtKB-KW"/>
</dbReference>
<evidence type="ECO:0000313" key="5">
    <source>
        <dbReference type="EMBL" id="CAB3235357.1"/>
    </source>
</evidence>
<keyword evidence="1" id="KW-0479">Metal-binding</keyword>
<evidence type="ECO:0000313" key="6">
    <source>
        <dbReference type="Proteomes" id="UP000494106"/>
    </source>
</evidence>
<evidence type="ECO:0000256" key="3">
    <source>
        <dbReference type="ARBA" id="ARBA00022833"/>
    </source>
</evidence>
<dbReference type="OrthoDB" id="167578at2759"/>
<dbReference type="AlphaFoldDB" id="A0A8S0ZRS9"/>
<evidence type="ECO:0000259" key="4">
    <source>
        <dbReference type="Pfam" id="PF04500"/>
    </source>
</evidence>
<dbReference type="Proteomes" id="UP000494106">
    <property type="component" value="Unassembled WGS sequence"/>
</dbReference>
<feature type="domain" description="FLYWCH-type" evidence="4">
    <location>
        <begin position="77"/>
        <end position="129"/>
    </location>
</feature>
<dbReference type="Gene3D" id="2.20.25.240">
    <property type="match status" value="2"/>
</dbReference>
<evidence type="ECO:0000256" key="1">
    <source>
        <dbReference type="ARBA" id="ARBA00022723"/>
    </source>
</evidence>
<name>A0A8S0ZRS9_ARCPL</name>
<dbReference type="EMBL" id="CADEBC010000485">
    <property type="protein sequence ID" value="CAB3235357.1"/>
    <property type="molecule type" value="Genomic_DNA"/>
</dbReference>
<evidence type="ECO:0000256" key="2">
    <source>
        <dbReference type="ARBA" id="ARBA00022771"/>
    </source>
</evidence>
<organism evidence="5 6">
    <name type="scientific">Arctia plantaginis</name>
    <name type="common">Wood tiger moth</name>
    <name type="synonym">Phalaena plantaginis</name>
    <dbReference type="NCBI Taxonomy" id="874455"/>
    <lineage>
        <taxon>Eukaryota</taxon>
        <taxon>Metazoa</taxon>
        <taxon>Ecdysozoa</taxon>
        <taxon>Arthropoda</taxon>
        <taxon>Hexapoda</taxon>
        <taxon>Insecta</taxon>
        <taxon>Pterygota</taxon>
        <taxon>Neoptera</taxon>
        <taxon>Endopterygota</taxon>
        <taxon>Lepidoptera</taxon>
        <taxon>Glossata</taxon>
        <taxon>Ditrysia</taxon>
        <taxon>Noctuoidea</taxon>
        <taxon>Erebidae</taxon>
        <taxon>Arctiinae</taxon>
        <taxon>Arctia</taxon>
    </lineage>
</organism>
<dbReference type="InterPro" id="IPR007588">
    <property type="entry name" value="Znf_FLYWCH"/>
</dbReference>
<keyword evidence="2" id="KW-0863">Zinc-finger</keyword>
<keyword evidence="6" id="KW-1185">Reference proteome</keyword>
<accession>A0A8S0ZRS9</accession>
<proteinExistence type="predicted"/>
<protein>
    <recommendedName>
        <fullName evidence="4">FLYWCH-type domain-containing protein</fullName>
    </recommendedName>
</protein>
<keyword evidence="3" id="KW-0862">Zinc</keyword>